<dbReference type="InterPro" id="IPR049961">
    <property type="entry name" value="ThiI_N"/>
</dbReference>
<organism evidence="21 22">
    <name type="scientific">Novibacillus thermophilus</name>
    <dbReference type="NCBI Taxonomy" id="1471761"/>
    <lineage>
        <taxon>Bacteria</taxon>
        <taxon>Bacillati</taxon>
        <taxon>Bacillota</taxon>
        <taxon>Bacilli</taxon>
        <taxon>Bacillales</taxon>
        <taxon>Thermoactinomycetaceae</taxon>
        <taxon>Novibacillus</taxon>
    </lineage>
</organism>
<feature type="binding site" evidence="19">
    <location>
        <begin position="179"/>
        <end position="180"/>
    </location>
    <ligand>
        <name>ATP</name>
        <dbReference type="ChEBI" id="CHEBI:30616"/>
    </ligand>
</feature>
<dbReference type="AlphaFoldDB" id="A0A1U9KBK7"/>
<dbReference type="EC" id="2.8.1.4" evidence="14 19"/>
<keyword evidence="4 19" id="KW-0820">tRNA-binding</keyword>
<dbReference type="InterPro" id="IPR020536">
    <property type="entry name" value="ThiI_AANH"/>
</dbReference>
<dbReference type="HAMAP" id="MF_00021">
    <property type="entry name" value="ThiI"/>
    <property type="match status" value="1"/>
</dbReference>
<proteinExistence type="inferred from homology"/>
<dbReference type="GO" id="GO:0002937">
    <property type="term" value="P:tRNA 4-thiouridine biosynthesis"/>
    <property type="evidence" value="ECO:0007669"/>
    <property type="project" value="TreeGrafter"/>
</dbReference>
<feature type="binding site" evidence="19">
    <location>
        <position position="261"/>
    </location>
    <ligand>
        <name>ATP</name>
        <dbReference type="ChEBI" id="CHEBI:30616"/>
    </ligand>
</feature>
<evidence type="ECO:0000256" key="12">
    <source>
        <dbReference type="ARBA" id="ARBA00058382"/>
    </source>
</evidence>
<dbReference type="PANTHER" id="PTHR43209:SF1">
    <property type="entry name" value="TRNA SULFURTRANSFERASE"/>
    <property type="match status" value="1"/>
</dbReference>
<dbReference type="Pfam" id="PF02926">
    <property type="entry name" value="THUMP"/>
    <property type="match status" value="1"/>
</dbReference>
<dbReference type="GO" id="GO:0140741">
    <property type="term" value="F:tRNA-uracil-4 sulfurtransferase activity"/>
    <property type="evidence" value="ECO:0007669"/>
    <property type="project" value="UniProtKB-EC"/>
</dbReference>
<evidence type="ECO:0000256" key="7">
    <source>
        <dbReference type="ARBA" id="ARBA00022840"/>
    </source>
</evidence>
<dbReference type="Pfam" id="PF02568">
    <property type="entry name" value="ThiI"/>
    <property type="match status" value="1"/>
</dbReference>
<dbReference type="KEGG" id="ntr:B0W44_06370"/>
<dbReference type="SMART" id="SM00981">
    <property type="entry name" value="THUMP"/>
    <property type="match status" value="1"/>
</dbReference>
<evidence type="ECO:0000313" key="22">
    <source>
        <dbReference type="Proteomes" id="UP000188603"/>
    </source>
</evidence>
<keyword evidence="3 19" id="KW-0963">Cytoplasm</keyword>
<dbReference type="InterPro" id="IPR050102">
    <property type="entry name" value="tRNA_sulfurtransferase_ThiI"/>
</dbReference>
<dbReference type="Proteomes" id="UP000188603">
    <property type="component" value="Chromosome"/>
</dbReference>
<feature type="binding site" evidence="19">
    <location>
        <position position="292"/>
    </location>
    <ligand>
        <name>ATP</name>
        <dbReference type="ChEBI" id="CHEBI:30616"/>
    </ligand>
</feature>
<dbReference type="InterPro" id="IPR003720">
    <property type="entry name" value="tRNA_STrfase"/>
</dbReference>
<gene>
    <name evidence="19" type="primary">thiI</name>
    <name evidence="21" type="ORF">B0W44_06370</name>
</gene>
<evidence type="ECO:0000256" key="14">
    <source>
        <dbReference type="ARBA" id="ARBA00066827"/>
    </source>
</evidence>
<evidence type="ECO:0000256" key="6">
    <source>
        <dbReference type="ARBA" id="ARBA00022741"/>
    </source>
</evidence>
<dbReference type="GO" id="GO:0004810">
    <property type="term" value="F:CCA tRNA nucleotidyltransferase activity"/>
    <property type="evidence" value="ECO:0007669"/>
    <property type="project" value="InterPro"/>
</dbReference>
<dbReference type="GO" id="GO:0052837">
    <property type="term" value="P:thiazole biosynthetic process"/>
    <property type="evidence" value="ECO:0007669"/>
    <property type="project" value="TreeGrafter"/>
</dbReference>
<evidence type="ECO:0000256" key="4">
    <source>
        <dbReference type="ARBA" id="ARBA00022555"/>
    </source>
</evidence>
<dbReference type="CDD" id="cd01712">
    <property type="entry name" value="PPase_ThiI"/>
    <property type="match status" value="1"/>
</dbReference>
<evidence type="ECO:0000256" key="3">
    <source>
        <dbReference type="ARBA" id="ARBA00022490"/>
    </source>
</evidence>
<keyword evidence="8 19" id="KW-0694">RNA-binding</keyword>
<dbReference type="CDD" id="cd11716">
    <property type="entry name" value="THUMP_ThiI"/>
    <property type="match status" value="1"/>
</dbReference>
<evidence type="ECO:0000256" key="19">
    <source>
        <dbReference type="HAMAP-Rule" id="MF_00021"/>
    </source>
</evidence>
<comment type="pathway">
    <text evidence="2 19">Cofactor biosynthesis; thiamine diphosphate biosynthesis.</text>
</comment>
<dbReference type="GO" id="GO:0005524">
    <property type="term" value="F:ATP binding"/>
    <property type="evidence" value="ECO:0007669"/>
    <property type="project" value="UniProtKB-UniRule"/>
</dbReference>
<name>A0A1U9KBK7_9BACL</name>
<dbReference type="InterPro" id="IPR049962">
    <property type="entry name" value="THUMP_ThiI"/>
</dbReference>
<dbReference type="SUPFAM" id="SSF143437">
    <property type="entry name" value="THUMP domain-like"/>
    <property type="match status" value="1"/>
</dbReference>
<feature type="domain" description="THUMP" evidence="20">
    <location>
        <begin position="56"/>
        <end position="161"/>
    </location>
</feature>
<dbReference type="GO" id="GO:0000049">
    <property type="term" value="F:tRNA binding"/>
    <property type="evidence" value="ECO:0007669"/>
    <property type="project" value="UniProtKB-UniRule"/>
</dbReference>
<evidence type="ECO:0000256" key="16">
    <source>
        <dbReference type="ARBA" id="ARBA00075337"/>
    </source>
</evidence>
<evidence type="ECO:0000256" key="2">
    <source>
        <dbReference type="ARBA" id="ARBA00004948"/>
    </source>
</evidence>
<dbReference type="FunFam" id="3.40.50.620:FF:000053">
    <property type="entry name" value="Probable tRNA sulfurtransferase"/>
    <property type="match status" value="1"/>
</dbReference>
<evidence type="ECO:0000256" key="11">
    <source>
        <dbReference type="ARBA" id="ARBA00052330"/>
    </source>
</evidence>
<accession>A0A1U9KBK7</accession>
<evidence type="ECO:0000256" key="17">
    <source>
        <dbReference type="ARBA" id="ARBA00077849"/>
    </source>
</evidence>
<sequence length="396" mass="44746">MLLVRYGELALKKRNRRMFEERLLHNIRQKLDPFSGVTVQQTFGRMFVHLNGADAVSITQALQQVFGIVSVSPVVRTELDIGEVKGAALALMEKHDMPNVTFKVETQRANKQFPLTSQEVNREVGAHVLRNTRHLKVDVHEPDYPLTVEIRPQGVFLYTERFPGLGGLPVGTSGKVMLLLSGGIDSPVAGYFTMKRGVEIEAVHFHSYPYTSERSLKKVEDLTRQLAVYGGPIHLHVVPFTEIQTNIREQCEESFTITVMRRFMFRIAQQLAEKRGALALSTGESLGQVASQTLESMRAINEVVQLPVLRPLIGMDKQEIIGVSKEIGTYETSILPYEDCCTVFVPKSPQTRPNLERTRQNEANLDVEELVNDAVQHTEMKTFTLDDKREFASYFD</sequence>
<dbReference type="STRING" id="1471761.B0W44_06370"/>
<evidence type="ECO:0000256" key="18">
    <source>
        <dbReference type="ARBA" id="ARBA00080570"/>
    </source>
</evidence>
<protein>
    <recommendedName>
        <fullName evidence="15 19">Probable tRNA sulfurtransferase</fullName>
        <ecNumber evidence="14 19">2.8.1.4</ecNumber>
    </recommendedName>
    <alternativeName>
        <fullName evidence="16 19">Sulfur carrier protein ThiS sulfurtransferase</fullName>
    </alternativeName>
    <alternativeName>
        <fullName evidence="17 19">Thiamine biosynthesis protein ThiI</fullName>
    </alternativeName>
    <alternativeName>
        <fullName evidence="18 19">tRNA 4-thiouridine synthase</fullName>
    </alternativeName>
</protein>
<keyword evidence="22" id="KW-1185">Reference proteome</keyword>
<feature type="binding site" evidence="19">
    <location>
        <position position="283"/>
    </location>
    <ligand>
        <name>ATP</name>
        <dbReference type="ChEBI" id="CHEBI:30616"/>
    </ligand>
</feature>
<reference evidence="21 22" key="1">
    <citation type="journal article" date="2015" name="Int. J. Syst. Evol. Microbiol.">
        <title>Novibacillus thermophilus gen. nov., sp. nov., a Gram-staining-negative and moderately thermophilic member of the family Thermoactinomycetaceae.</title>
        <authorList>
            <person name="Yang G."/>
            <person name="Chen J."/>
            <person name="Zhou S."/>
        </authorList>
    </citation>
    <scope>NUCLEOTIDE SEQUENCE [LARGE SCALE GENOMIC DNA]</scope>
    <source>
        <strain evidence="21 22">SG-1</strain>
    </source>
</reference>
<dbReference type="PANTHER" id="PTHR43209">
    <property type="entry name" value="TRNA SULFURTRANSFERASE"/>
    <property type="match status" value="1"/>
</dbReference>
<evidence type="ECO:0000256" key="10">
    <source>
        <dbReference type="ARBA" id="ARBA00050570"/>
    </source>
</evidence>
<dbReference type="SUPFAM" id="SSF52402">
    <property type="entry name" value="Adenine nucleotide alpha hydrolases-like"/>
    <property type="match status" value="1"/>
</dbReference>
<dbReference type="Gene3D" id="3.40.50.620">
    <property type="entry name" value="HUPs"/>
    <property type="match status" value="1"/>
</dbReference>
<keyword evidence="6 19" id="KW-0547">Nucleotide-binding</keyword>
<evidence type="ECO:0000256" key="9">
    <source>
        <dbReference type="ARBA" id="ARBA00022977"/>
    </source>
</evidence>
<dbReference type="UniPathway" id="UPA00060"/>
<comment type="catalytic activity">
    <reaction evidence="10 19">
        <text>[ThiI sulfur-carrier protein]-S-sulfanyl-L-cysteine + a uridine in tRNA + 2 reduced [2Fe-2S]-[ferredoxin] + ATP + H(+) = [ThiI sulfur-carrier protein]-L-cysteine + a 4-thiouridine in tRNA + 2 oxidized [2Fe-2S]-[ferredoxin] + AMP + diphosphate</text>
        <dbReference type="Rhea" id="RHEA:24176"/>
        <dbReference type="Rhea" id="RHEA-COMP:10000"/>
        <dbReference type="Rhea" id="RHEA-COMP:10001"/>
        <dbReference type="Rhea" id="RHEA-COMP:13337"/>
        <dbReference type="Rhea" id="RHEA-COMP:13338"/>
        <dbReference type="Rhea" id="RHEA-COMP:13339"/>
        <dbReference type="Rhea" id="RHEA-COMP:13340"/>
        <dbReference type="ChEBI" id="CHEBI:15378"/>
        <dbReference type="ChEBI" id="CHEBI:29950"/>
        <dbReference type="ChEBI" id="CHEBI:30616"/>
        <dbReference type="ChEBI" id="CHEBI:33019"/>
        <dbReference type="ChEBI" id="CHEBI:33737"/>
        <dbReference type="ChEBI" id="CHEBI:33738"/>
        <dbReference type="ChEBI" id="CHEBI:61963"/>
        <dbReference type="ChEBI" id="CHEBI:65315"/>
        <dbReference type="ChEBI" id="CHEBI:136798"/>
        <dbReference type="ChEBI" id="CHEBI:456215"/>
        <dbReference type="EC" id="2.8.1.4"/>
    </reaction>
</comment>
<keyword evidence="7 19" id="KW-0067">ATP-binding</keyword>
<dbReference type="Pfam" id="PF22025">
    <property type="entry name" value="ThiI_fer"/>
    <property type="match status" value="1"/>
</dbReference>
<evidence type="ECO:0000259" key="20">
    <source>
        <dbReference type="PROSITE" id="PS51165"/>
    </source>
</evidence>
<dbReference type="GO" id="GO:0005829">
    <property type="term" value="C:cytosol"/>
    <property type="evidence" value="ECO:0007669"/>
    <property type="project" value="TreeGrafter"/>
</dbReference>
<dbReference type="NCBIfam" id="TIGR00342">
    <property type="entry name" value="tRNA uracil 4-sulfurtransferase ThiI"/>
    <property type="match status" value="1"/>
</dbReference>
<dbReference type="Gene3D" id="3.30.2130.30">
    <property type="match status" value="1"/>
</dbReference>
<evidence type="ECO:0000256" key="1">
    <source>
        <dbReference type="ARBA" id="ARBA00004496"/>
    </source>
</evidence>
<dbReference type="PROSITE" id="PS51165">
    <property type="entry name" value="THUMP"/>
    <property type="match status" value="1"/>
</dbReference>
<dbReference type="InterPro" id="IPR054173">
    <property type="entry name" value="ThiI_fer"/>
</dbReference>
<comment type="similarity">
    <text evidence="13 19">Belongs to the ThiI family.</text>
</comment>
<dbReference type="InterPro" id="IPR004114">
    <property type="entry name" value="THUMP_dom"/>
</dbReference>
<dbReference type="InterPro" id="IPR014729">
    <property type="entry name" value="Rossmann-like_a/b/a_fold"/>
</dbReference>
<dbReference type="EMBL" id="CP019699">
    <property type="protein sequence ID" value="AQS57428.1"/>
    <property type="molecule type" value="Genomic_DNA"/>
</dbReference>
<dbReference type="GO" id="GO:0009228">
    <property type="term" value="P:thiamine biosynthetic process"/>
    <property type="evidence" value="ECO:0007669"/>
    <property type="project" value="UniProtKB-KW"/>
</dbReference>
<comment type="function">
    <text evidence="12 19">Catalyzes the ATP-dependent transfer of a sulfur to tRNA to produce 4-thiouridine in position 8 of tRNAs, which functions as a near-UV photosensor. Also catalyzes the transfer of sulfur to the sulfur carrier protein ThiS, forming ThiS-thiocarboxylate. This is a step in the synthesis of thiazole, in the thiamine biosynthesis pathway. The sulfur is donated as persulfide by IscS.</text>
</comment>
<evidence type="ECO:0000256" key="5">
    <source>
        <dbReference type="ARBA" id="ARBA00022679"/>
    </source>
</evidence>
<comment type="subcellular location">
    <subcellularLocation>
        <location evidence="1 19">Cytoplasm</location>
    </subcellularLocation>
</comment>
<keyword evidence="9 19" id="KW-0784">Thiamine biosynthesis</keyword>
<evidence type="ECO:0000256" key="13">
    <source>
        <dbReference type="ARBA" id="ARBA00061472"/>
    </source>
</evidence>
<evidence type="ECO:0000256" key="8">
    <source>
        <dbReference type="ARBA" id="ARBA00022884"/>
    </source>
</evidence>
<evidence type="ECO:0000313" key="21">
    <source>
        <dbReference type="EMBL" id="AQS57428.1"/>
    </source>
</evidence>
<dbReference type="GO" id="GO:0009229">
    <property type="term" value="P:thiamine diphosphate biosynthetic process"/>
    <property type="evidence" value="ECO:0007669"/>
    <property type="project" value="UniProtKB-UniRule"/>
</dbReference>
<feature type="binding site" evidence="19">
    <location>
        <begin position="204"/>
        <end position="205"/>
    </location>
    <ligand>
        <name>ATP</name>
        <dbReference type="ChEBI" id="CHEBI:30616"/>
    </ligand>
</feature>
<comment type="catalytic activity">
    <reaction evidence="11 19">
        <text>[ThiS sulfur-carrier protein]-C-terminal Gly-Gly-AMP + S-sulfanyl-L-cysteinyl-[cysteine desulfurase] + AH2 = [ThiS sulfur-carrier protein]-C-terminal-Gly-aminoethanethioate + L-cysteinyl-[cysteine desulfurase] + A + AMP + 2 H(+)</text>
        <dbReference type="Rhea" id="RHEA:43340"/>
        <dbReference type="Rhea" id="RHEA-COMP:12157"/>
        <dbReference type="Rhea" id="RHEA-COMP:12158"/>
        <dbReference type="Rhea" id="RHEA-COMP:12910"/>
        <dbReference type="Rhea" id="RHEA-COMP:19908"/>
        <dbReference type="ChEBI" id="CHEBI:13193"/>
        <dbReference type="ChEBI" id="CHEBI:15378"/>
        <dbReference type="ChEBI" id="CHEBI:17499"/>
        <dbReference type="ChEBI" id="CHEBI:29950"/>
        <dbReference type="ChEBI" id="CHEBI:61963"/>
        <dbReference type="ChEBI" id="CHEBI:90618"/>
        <dbReference type="ChEBI" id="CHEBI:232372"/>
        <dbReference type="ChEBI" id="CHEBI:456215"/>
    </reaction>
</comment>
<keyword evidence="5 19" id="KW-0808">Transferase</keyword>
<evidence type="ECO:0000256" key="15">
    <source>
        <dbReference type="ARBA" id="ARBA00071867"/>
    </source>
</evidence>